<dbReference type="AlphaFoldDB" id="A0A195FBQ2"/>
<dbReference type="Proteomes" id="UP000078541">
    <property type="component" value="Unassembled WGS sequence"/>
</dbReference>
<organism evidence="1 2">
    <name type="scientific">Trachymyrmex septentrionalis</name>
    <dbReference type="NCBI Taxonomy" id="34720"/>
    <lineage>
        <taxon>Eukaryota</taxon>
        <taxon>Metazoa</taxon>
        <taxon>Ecdysozoa</taxon>
        <taxon>Arthropoda</taxon>
        <taxon>Hexapoda</taxon>
        <taxon>Insecta</taxon>
        <taxon>Pterygota</taxon>
        <taxon>Neoptera</taxon>
        <taxon>Endopterygota</taxon>
        <taxon>Hymenoptera</taxon>
        <taxon>Apocrita</taxon>
        <taxon>Aculeata</taxon>
        <taxon>Formicoidea</taxon>
        <taxon>Formicidae</taxon>
        <taxon>Myrmicinae</taxon>
        <taxon>Trachymyrmex</taxon>
    </lineage>
</organism>
<evidence type="ECO:0000313" key="2">
    <source>
        <dbReference type="Proteomes" id="UP000078541"/>
    </source>
</evidence>
<dbReference type="EMBL" id="KQ981693">
    <property type="protein sequence ID" value="KYN37838.1"/>
    <property type="molecule type" value="Genomic_DNA"/>
</dbReference>
<proteinExistence type="predicted"/>
<name>A0A195FBQ2_9HYME</name>
<sequence length="83" mass="9191">MSGGAGVHRRAHTYIAFRTGNPSEREALTRIAALQCGVGRHRHGGARCVGVQCTVWRGRYMRAVCTPLSRPKARITRHFFPAC</sequence>
<protein>
    <submittedName>
        <fullName evidence="1">Uncharacterized protein</fullName>
    </submittedName>
</protein>
<accession>A0A195FBQ2</accession>
<evidence type="ECO:0000313" key="1">
    <source>
        <dbReference type="EMBL" id="KYN37838.1"/>
    </source>
</evidence>
<gene>
    <name evidence="1" type="ORF">ALC56_08037</name>
</gene>
<keyword evidence="2" id="KW-1185">Reference proteome</keyword>
<reference evidence="1 2" key="1">
    <citation type="submission" date="2016-03" db="EMBL/GenBank/DDBJ databases">
        <title>Trachymyrmex septentrionalis WGS genome.</title>
        <authorList>
            <person name="Nygaard S."/>
            <person name="Hu H."/>
            <person name="Boomsma J."/>
            <person name="Zhang G."/>
        </authorList>
    </citation>
    <scope>NUCLEOTIDE SEQUENCE [LARGE SCALE GENOMIC DNA]</scope>
    <source>
        <strain evidence="1">Tsep2-gDNA-1</strain>
        <tissue evidence="1">Whole body</tissue>
    </source>
</reference>